<comment type="caution">
    <text evidence="1">The sequence shown here is derived from an EMBL/GenBank/DDBJ whole genome shotgun (WGS) entry which is preliminary data.</text>
</comment>
<dbReference type="AlphaFoldDB" id="C6RH83"/>
<accession>C6RH83</accession>
<evidence type="ECO:0000313" key="1">
    <source>
        <dbReference type="EMBL" id="EET79100.1"/>
    </source>
</evidence>
<organism evidence="1 2">
    <name type="scientific">Campylobacter showae RM3277</name>
    <dbReference type="NCBI Taxonomy" id="553219"/>
    <lineage>
        <taxon>Bacteria</taxon>
        <taxon>Pseudomonadati</taxon>
        <taxon>Campylobacterota</taxon>
        <taxon>Epsilonproteobacteria</taxon>
        <taxon>Campylobacterales</taxon>
        <taxon>Campylobacteraceae</taxon>
        <taxon>Campylobacter</taxon>
    </lineage>
</organism>
<keyword evidence="2" id="KW-1185">Reference proteome</keyword>
<proteinExistence type="predicted"/>
<evidence type="ECO:0000313" key="2">
    <source>
        <dbReference type="Proteomes" id="UP000003107"/>
    </source>
</evidence>
<protein>
    <submittedName>
        <fullName evidence="1">Uncharacterized protein</fullName>
    </submittedName>
</protein>
<dbReference type="Proteomes" id="UP000003107">
    <property type="component" value="Unassembled WGS sequence"/>
</dbReference>
<sequence length="68" mass="8009">MMQKSVTKYRENQNARLNLKMRLGLDKKSLIFIDQNRKPALFSSSNKQSARAFWERNLHLVTQARITS</sequence>
<reference evidence="1 2" key="1">
    <citation type="submission" date="2009-07" db="EMBL/GenBank/DDBJ databases">
        <authorList>
            <person name="Madupu R."/>
            <person name="Sebastian Y."/>
            <person name="Durkin A.S."/>
            <person name="Torralba M."/>
            <person name="Methe B."/>
            <person name="Sutton G.G."/>
            <person name="Strausberg R.L."/>
            <person name="Nelson K.E."/>
        </authorList>
    </citation>
    <scope>NUCLEOTIDE SEQUENCE [LARGE SCALE GENOMIC DNA]</scope>
    <source>
        <strain evidence="1 2">RM3277</strain>
    </source>
</reference>
<gene>
    <name evidence="1" type="ORF">CAMSH0001_0710</name>
</gene>
<dbReference type="EMBL" id="ACVQ01000027">
    <property type="protein sequence ID" value="EET79100.1"/>
    <property type="molecule type" value="Genomic_DNA"/>
</dbReference>
<name>C6RH83_9BACT</name>